<dbReference type="OrthoDB" id="9971917at2"/>
<name>C6XR88_HIRBI</name>
<keyword evidence="1" id="KW-0812">Transmembrane</keyword>
<feature type="transmembrane region" description="Helical" evidence="1">
    <location>
        <begin position="27"/>
        <end position="49"/>
    </location>
</feature>
<sequence length="99" mass="10876">MSEQTTPVMETIKLTPAQEKIRKRRGLLLALALFSFVILVFVITLVRLGENASVVANSRDFSTAVEYFSDDGTKITADGKVVEETPDLIVESEDDEAGQ</sequence>
<gene>
    <name evidence="2" type="ordered locus">Hbal_1026</name>
</gene>
<dbReference type="Proteomes" id="UP000002745">
    <property type="component" value="Chromosome"/>
</dbReference>
<dbReference type="STRING" id="582402.Hbal_1026"/>
<keyword evidence="1" id="KW-1133">Transmembrane helix</keyword>
<dbReference type="AlphaFoldDB" id="C6XR88"/>
<dbReference type="KEGG" id="hba:Hbal_1026"/>
<accession>C6XR88</accession>
<dbReference type="HOGENOM" id="CLU_2316459_0_0_5"/>
<keyword evidence="3" id="KW-1185">Reference proteome</keyword>
<keyword evidence="1" id="KW-0472">Membrane</keyword>
<organism evidence="2 3">
    <name type="scientific">Hirschia baltica (strain ATCC 49814 / DSM 5838 / IFAM 1418)</name>
    <dbReference type="NCBI Taxonomy" id="582402"/>
    <lineage>
        <taxon>Bacteria</taxon>
        <taxon>Pseudomonadati</taxon>
        <taxon>Pseudomonadota</taxon>
        <taxon>Alphaproteobacteria</taxon>
        <taxon>Hyphomonadales</taxon>
        <taxon>Hyphomonadaceae</taxon>
        <taxon>Hirschia</taxon>
    </lineage>
</organism>
<evidence type="ECO:0000313" key="3">
    <source>
        <dbReference type="Proteomes" id="UP000002745"/>
    </source>
</evidence>
<evidence type="ECO:0000313" key="2">
    <source>
        <dbReference type="EMBL" id="ACT58720.1"/>
    </source>
</evidence>
<reference evidence="3" key="1">
    <citation type="journal article" date="2011" name="J. Bacteriol.">
        <title>Genome sequences of eight morphologically diverse alphaproteobacteria.</title>
        <authorList>
            <consortium name="US DOE Joint Genome Institute"/>
            <person name="Brown P.J."/>
            <person name="Kysela D.T."/>
            <person name="Buechlein A."/>
            <person name="Hemmerich C."/>
            <person name="Brun Y.V."/>
        </authorList>
    </citation>
    <scope>NUCLEOTIDE SEQUENCE [LARGE SCALE GENOMIC DNA]</scope>
    <source>
        <strain evidence="3">ATCC 49814 / DSM 5838 / IFAM 1418</strain>
    </source>
</reference>
<proteinExistence type="predicted"/>
<dbReference type="EMBL" id="CP001678">
    <property type="protein sequence ID" value="ACT58720.1"/>
    <property type="molecule type" value="Genomic_DNA"/>
</dbReference>
<protein>
    <submittedName>
        <fullName evidence="2">Uncharacterized protein</fullName>
    </submittedName>
</protein>
<evidence type="ECO:0000256" key="1">
    <source>
        <dbReference type="SAM" id="Phobius"/>
    </source>
</evidence>
<dbReference type="RefSeq" id="WP_015826870.1">
    <property type="nucleotide sequence ID" value="NC_012982.1"/>
</dbReference>